<dbReference type="GO" id="GO:0009252">
    <property type="term" value="P:peptidoglycan biosynthetic process"/>
    <property type="evidence" value="ECO:0007669"/>
    <property type="project" value="TreeGrafter"/>
</dbReference>
<evidence type="ECO:0000259" key="4">
    <source>
        <dbReference type="SMART" id="SM01005"/>
    </source>
</evidence>
<reference evidence="5" key="1">
    <citation type="journal article" date="2014" name="Int. J. Syst. Evol. Microbiol.">
        <title>Complete genome sequence of Corynebacterium casei LMG S-19264T (=DSM 44701T), isolated from a smear-ripened cheese.</title>
        <authorList>
            <consortium name="US DOE Joint Genome Institute (JGI-PGF)"/>
            <person name="Walter F."/>
            <person name="Albersmeier A."/>
            <person name="Kalinowski J."/>
            <person name="Ruckert C."/>
        </authorList>
    </citation>
    <scope>NUCLEOTIDE SEQUENCE</scope>
    <source>
        <strain evidence="5">CGMCC 1.15794</strain>
    </source>
</reference>
<dbReference type="PANTHER" id="PTHR30511:SF0">
    <property type="entry name" value="ALANINE RACEMASE, CATABOLIC-RELATED"/>
    <property type="match status" value="1"/>
</dbReference>
<dbReference type="InterPro" id="IPR009006">
    <property type="entry name" value="Ala_racemase/Decarboxylase_C"/>
</dbReference>
<keyword evidence="6" id="KW-1185">Reference proteome</keyword>
<evidence type="ECO:0000313" key="5">
    <source>
        <dbReference type="EMBL" id="GGH35329.1"/>
    </source>
</evidence>
<keyword evidence="3" id="KW-0413">Isomerase</keyword>
<dbReference type="Proteomes" id="UP000657592">
    <property type="component" value="Unassembled WGS sequence"/>
</dbReference>
<proteinExistence type="predicted"/>
<dbReference type="Pfam" id="PF00842">
    <property type="entry name" value="Ala_racemase_C"/>
    <property type="match status" value="1"/>
</dbReference>
<dbReference type="InterPro" id="IPR011079">
    <property type="entry name" value="Ala_racemase_C"/>
</dbReference>
<evidence type="ECO:0000313" key="6">
    <source>
        <dbReference type="Proteomes" id="UP000657592"/>
    </source>
</evidence>
<dbReference type="PANTHER" id="PTHR30511">
    <property type="entry name" value="ALANINE RACEMASE"/>
    <property type="match status" value="1"/>
</dbReference>
<dbReference type="RefSeq" id="WP_229663003.1">
    <property type="nucleotide sequence ID" value="NZ_BMJY01000001.1"/>
</dbReference>
<dbReference type="InterPro" id="IPR000821">
    <property type="entry name" value="Ala_racemase"/>
</dbReference>
<keyword evidence="2" id="KW-0663">Pyridoxal phosphate</keyword>
<dbReference type="AlphaFoldDB" id="A0A917IEB3"/>
<sequence>MDPTTLSTHGASAPLARVSRTALERNARRARERGTTAVDLRRDGWGHGADAVARAAAAVGLTHAVVDATSAAAAREAGLAPAPGADASGSNLDAALLFGFPGSGGTPVLSLTAPVLSVKELRAGEGVSYGYIHRAPADTRVALVAGGYAEGVVRALGSRVDVEIAGRLHPIVGRVAMDVCVVDLGDADVSRGATVTYFGAGLRRDAIAEWAAATGLSAAELVAAVGLHVRREVVE</sequence>
<dbReference type="GO" id="GO:0005829">
    <property type="term" value="C:cytosol"/>
    <property type="evidence" value="ECO:0007669"/>
    <property type="project" value="TreeGrafter"/>
</dbReference>
<organism evidence="5 6">
    <name type="scientific">Microbacterium album</name>
    <dbReference type="NCBI Taxonomy" id="2053191"/>
    <lineage>
        <taxon>Bacteria</taxon>
        <taxon>Bacillati</taxon>
        <taxon>Actinomycetota</taxon>
        <taxon>Actinomycetes</taxon>
        <taxon>Micrococcales</taxon>
        <taxon>Microbacteriaceae</taxon>
        <taxon>Microbacterium</taxon>
    </lineage>
</organism>
<dbReference type="SMART" id="SM01005">
    <property type="entry name" value="Ala_racemase_C"/>
    <property type="match status" value="1"/>
</dbReference>
<reference evidence="5" key="2">
    <citation type="submission" date="2020-09" db="EMBL/GenBank/DDBJ databases">
        <authorList>
            <person name="Sun Q."/>
            <person name="Zhou Y."/>
        </authorList>
    </citation>
    <scope>NUCLEOTIDE SEQUENCE</scope>
    <source>
        <strain evidence="5">CGMCC 1.15794</strain>
    </source>
</reference>
<evidence type="ECO:0000256" key="2">
    <source>
        <dbReference type="ARBA" id="ARBA00022898"/>
    </source>
</evidence>
<dbReference type="EMBL" id="BMJY01000001">
    <property type="protein sequence ID" value="GGH35329.1"/>
    <property type="molecule type" value="Genomic_DNA"/>
</dbReference>
<dbReference type="Gene3D" id="2.40.37.10">
    <property type="entry name" value="Lyase, Ornithine Decarboxylase, Chain A, domain 1"/>
    <property type="match status" value="1"/>
</dbReference>
<evidence type="ECO:0000256" key="1">
    <source>
        <dbReference type="ARBA" id="ARBA00001933"/>
    </source>
</evidence>
<name>A0A917IEB3_9MICO</name>
<protein>
    <recommendedName>
        <fullName evidence="4">Alanine racemase C-terminal domain-containing protein</fullName>
    </recommendedName>
</protein>
<dbReference type="GO" id="GO:0030170">
    <property type="term" value="F:pyridoxal phosphate binding"/>
    <property type="evidence" value="ECO:0007669"/>
    <property type="project" value="TreeGrafter"/>
</dbReference>
<accession>A0A917IEB3</accession>
<dbReference type="GO" id="GO:0030632">
    <property type="term" value="P:D-alanine biosynthetic process"/>
    <property type="evidence" value="ECO:0007669"/>
    <property type="project" value="TreeGrafter"/>
</dbReference>
<comment type="cofactor">
    <cofactor evidence="1">
        <name>pyridoxal 5'-phosphate</name>
        <dbReference type="ChEBI" id="CHEBI:597326"/>
    </cofactor>
</comment>
<dbReference type="SUPFAM" id="SSF50621">
    <property type="entry name" value="Alanine racemase C-terminal domain-like"/>
    <property type="match status" value="1"/>
</dbReference>
<evidence type="ECO:0000256" key="3">
    <source>
        <dbReference type="ARBA" id="ARBA00023235"/>
    </source>
</evidence>
<feature type="domain" description="Alanine racemase C-terminal" evidence="4">
    <location>
        <begin position="108"/>
        <end position="234"/>
    </location>
</feature>
<gene>
    <name evidence="5" type="ORF">GCM10010921_03650</name>
</gene>
<dbReference type="GO" id="GO:0008784">
    <property type="term" value="F:alanine racemase activity"/>
    <property type="evidence" value="ECO:0007669"/>
    <property type="project" value="TreeGrafter"/>
</dbReference>
<comment type="caution">
    <text evidence="5">The sequence shown here is derived from an EMBL/GenBank/DDBJ whole genome shotgun (WGS) entry which is preliminary data.</text>
</comment>